<dbReference type="InterPro" id="IPR013428">
    <property type="entry name" value="Membrane-bound_put_N"/>
</dbReference>
<dbReference type="GO" id="GO:0046872">
    <property type="term" value="F:metal ion binding"/>
    <property type="evidence" value="ECO:0007669"/>
    <property type="project" value="UniProtKB-KW"/>
</dbReference>
<dbReference type="GO" id="GO:0020037">
    <property type="term" value="F:heme binding"/>
    <property type="evidence" value="ECO:0007669"/>
    <property type="project" value="InterPro"/>
</dbReference>
<dbReference type="SUPFAM" id="SSF69318">
    <property type="entry name" value="Integrin alpha N-terminal domain"/>
    <property type="match status" value="1"/>
</dbReference>
<evidence type="ECO:0000256" key="3">
    <source>
        <dbReference type="ARBA" id="ARBA00022729"/>
    </source>
</evidence>
<dbReference type="Proteomes" id="UP000295662">
    <property type="component" value="Unassembled WGS sequence"/>
</dbReference>
<reference evidence="9 10" key="1">
    <citation type="submission" date="2019-03" db="EMBL/GenBank/DDBJ databases">
        <title>Genomic Encyclopedia of Archaeal and Bacterial Type Strains, Phase II (KMG-II): from individual species to whole genera.</title>
        <authorList>
            <person name="Goeker M."/>
        </authorList>
    </citation>
    <scope>NUCLEOTIDE SEQUENCE [LARGE SCALE GENOMIC DNA]</scope>
    <source>
        <strain evidence="9 10">ATCC 25309</strain>
    </source>
</reference>
<dbReference type="PANTHER" id="PTHR33546:SF1">
    <property type="entry name" value="LARGE, MULTIFUNCTIONAL SECRETED PROTEIN"/>
    <property type="match status" value="1"/>
</dbReference>
<evidence type="ECO:0000256" key="4">
    <source>
        <dbReference type="ARBA" id="ARBA00023004"/>
    </source>
</evidence>
<dbReference type="SUPFAM" id="SSF50952">
    <property type="entry name" value="Soluble quinoprotein glucose dehydrogenase"/>
    <property type="match status" value="1"/>
</dbReference>
<proteinExistence type="predicted"/>
<dbReference type="InterPro" id="IPR013427">
    <property type="entry name" value="Haem-bd_dom_put"/>
</dbReference>
<keyword evidence="3 7" id="KW-0732">Signal</keyword>
<feature type="signal peptide" evidence="7">
    <location>
        <begin position="1"/>
        <end position="17"/>
    </location>
</feature>
<feature type="region of interest" description="Disordered" evidence="6">
    <location>
        <begin position="558"/>
        <end position="577"/>
    </location>
</feature>
<dbReference type="Gene3D" id="2.120.10.30">
    <property type="entry name" value="TolB, C-terminal domain"/>
    <property type="match status" value="1"/>
</dbReference>
<dbReference type="InterPro" id="IPR055557">
    <property type="entry name" value="DUF7133"/>
</dbReference>
<dbReference type="Pfam" id="PF23500">
    <property type="entry name" value="DUF7133"/>
    <property type="match status" value="2"/>
</dbReference>
<keyword evidence="4 5" id="KW-0408">Iron</keyword>
<feature type="domain" description="Cytochrome c" evidence="8">
    <location>
        <begin position="1367"/>
        <end position="1500"/>
    </location>
</feature>
<dbReference type="InterPro" id="IPR028994">
    <property type="entry name" value="Integrin_alpha_N"/>
</dbReference>
<keyword evidence="2 5" id="KW-0479">Metal-binding</keyword>
<sequence>MKRLLIFALASASLLQAQPLITWKRVQLTDTFYAEGANFADINKDGHMDIISGPFWYEGPDWQKRHAYHAVKEFNIVGYSDHFFCYPQDFNADGWPDILVLGFPGKEARLYLNPGKFENDAPWPAHVVADAVDNESPVFADITGDGKSEIICSTGGRFGWYAPNWDRPTEKWPFVAVTGDLKVAKFTHGLGIGDVNGDGRMDLLEARRWWEQPKAGADKTASNTPPWTQHNFAAGIGGGAQMFAYDFDGDGSNDVATALAAHQYGVAVYLNRMQKADEAGKSARPTWEKRTLVGEQPWENDYGIVFSQPHAMHLADVDGDGVKDLITGKRYWAHNGHGDPDESGPRVLYWFQTKRDGHGGVEFIPHLVDAESGVGTDVQVGDVNGDQLPDIVVGNKAGLFVLLQERQEVSAELAAQMAPKKMYGPGSMEHGPSGLVPQKDYKTGQTPQEALKNIQLPAGFKAELIAAEPDVVQPIAMCWDERGRLWVIEGNSYPKPREPGAGQDRILIFEDSDGDGSFETRKVFAEGISLASGIEIGFGGVWVGAAPYLMFIPDADRDDQPDASHAPSESNGTPKVPGLPFTAYALLDGWGSQDTHETLNSFIWGPDGWLYGCHGVFTHSKVGRVGTPDAEREPLNAGVWRYHPVRHTFEVYAHGTSNPWGLDYDQYGEFFVTACVIPHLYHIVPGGRYQRQGGQHFNPYTYDDIKTIANHSHFAGDIRSNAHWGARKGGGIVADDTNQAGGGHAHCGLAIYQSSQFPASYRNQLLFGNLHGHRLVTNYLDPKGSTYIGRHGSDFMRSNDMHFIPVTQKVGPDGALYVSDWSDKQVCHRGSNAIEMWDRSNGRIYRVSYGESTVGTPARLKAHSGEAAKSNEGERSLRDLLNDLVRDTMTIQLPKAPFNLRKEETDTLVKLAVQPENEWFSRMARRVLMERYYTDGSLNDKLSGKGLGMEASSELGNLLAMEHEDEIGFHTMPTPNRLRALWLLVSANEVNGNHLYLLNGLQLKDPVVVAQIIRYTMGGYRGKELHTAEAEMNPSSRKIMDQIAANLIDLAKNTKSAVIRRELASSLSGSFSRFEQAIATALLQHAEDNDDPYIPLLIWYGIEPVVGGDAQTGLELAKISKMPKVTEFIYRRLGAEEQGRTALLGIAADSPDTALRETLLRTVVEAARTGNKVALPKDWVQMKTKLGNGPMISELEAFMGVETSLVAYRDTLLSQAAVAQREAALRILLQVRDPQTAALLHQLIAQDDQAMVRRAVQALATLPHDGTPALLLAKFATFDATTRNDAINTLATTPAGAKGLLVAVKEGRMTRSMLSPFLARQMSALQDDEVRALIKQVWGDLNAPKADLEERKAKFRATLSPAALARADAAKGKMIFSATCGTCHRLLGEGQDVGPDLTGSNRADLNYLLDNVLDPNAVIGKDYQLNIFELNDGRIASGVIKEETAAAYRVTLPGGIEQIVTKTEVKKRTLSAMSTMPEGLFDALPADMVLDLVKYLQSSAVPASANPEKTTAVPGAIEGESLRSKATAGNVKPQNMSGFKAGHWSGGKHLWWTGGKVGSTLKITFPIAEAGKKKIYAVFTKAPDYGIVSFKVNGHSSALGPVDLYDAAVVNTAEQWIGEFEFNAGEQVLEVMMDGKNPAAKPALMFALDYLRVE</sequence>
<evidence type="ECO:0000256" key="1">
    <source>
        <dbReference type="ARBA" id="ARBA00022617"/>
    </source>
</evidence>
<dbReference type="InterPro" id="IPR011042">
    <property type="entry name" value="6-blade_b-propeller_TolB-like"/>
</dbReference>
<dbReference type="PROSITE" id="PS51007">
    <property type="entry name" value="CYTC"/>
    <property type="match status" value="1"/>
</dbReference>
<dbReference type="Gene3D" id="2.130.10.130">
    <property type="entry name" value="Integrin alpha, N-terminal"/>
    <property type="match status" value="1"/>
</dbReference>
<comment type="caution">
    <text evidence="9">The sequence shown here is derived from an EMBL/GenBank/DDBJ whole genome shotgun (WGS) entry which is preliminary data.</text>
</comment>
<evidence type="ECO:0000256" key="6">
    <source>
        <dbReference type="SAM" id="MobiDB-lite"/>
    </source>
</evidence>
<organism evidence="9 10">
    <name type="scientific">Prosthecobacter fusiformis</name>
    <dbReference type="NCBI Taxonomy" id="48464"/>
    <lineage>
        <taxon>Bacteria</taxon>
        <taxon>Pseudomonadati</taxon>
        <taxon>Verrucomicrobiota</taxon>
        <taxon>Verrucomicrobiia</taxon>
        <taxon>Verrucomicrobiales</taxon>
        <taxon>Verrucomicrobiaceae</taxon>
        <taxon>Prosthecobacter</taxon>
    </lineage>
</organism>
<dbReference type="InterPro" id="IPR013517">
    <property type="entry name" value="FG-GAP"/>
</dbReference>
<evidence type="ECO:0000256" key="2">
    <source>
        <dbReference type="ARBA" id="ARBA00022723"/>
    </source>
</evidence>
<dbReference type="InterPro" id="IPR009056">
    <property type="entry name" value="Cyt_c-like_dom"/>
</dbReference>
<accession>A0A4R7SRW4</accession>
<evidence type="ECO:0000256" key="7">
    <source>
        <dbReference type="SAM" id="SignalP"/>
    </source>
</evidence>
<dbReference type="SUPFAM" id="SSF46626">
    <property type="entry name" value="Cytochrome c"/>
    <property type="match status" value="1"/>
</dbReference>
<dbReference type="EMBL" id="SOCA01000001">
    <property type="protein sequence ID" value="TDU81851.1"/>
    <property type="molecule type" value="Genomic_DNA"/>
</dbReference>
<evidence type="ECO:0000256" key="5">
    <source>
        <dbReference type="PROSITE-ProRule" id="PRU00433"/>
    </source>
</evidence>
<dbReference type="GO" id="GO:0009055">
    <property type="term" value="F:electron transfer activity"/>
    <property type="evidence" value="ECO:0007669"/>
    <property type="project" value="InterPro"/>
</dbReference>
<evidence type="ECO:0000259" key="8">
    <source>
        <dbReference type="PROSITE" id="PS51007"/>
    </source>
</evidence>
<dbReference type="PANTHER" id="PTHR33546">
    <property type="entry name" value="LARGE, MULTIFUNCTIONAL SECRETED PROTEIN-RELATED"/>
    <property type="match status" value="1"/>
</dbReference>
<gene>
    <name evidence="9" type="ORF">EI77_01163</name>
</gene>
<name>A0A4R7SRW4_9BACT</name>
<dbReference type="NCBIfam" id="TIGR02603">
    <property type="entry name" value="CxxCH_TIGR02603"/>
    <property type="match status" value="1"/>
</dbReference>
<keyword evidence="1 5" id="KW-0349">Heme</keyword>
<dbReference type="InterPro" id="IPR011041">
    <property type="entry name" value="Quinoprot_gluc/sorb_DH_b-prop"/>
</dbReference>
<dbReference type="InterPro" id="IPR036909">
    <property type="entry name" value="Cyt_c-like_dom_sf"/>
</dbReference>
<dbReference type="Pfam" id="PF13517">
    <property type="entry name" value="FG-GAP_3"/>
    <property type="match status" value="1"/>
</dbReference>
<dbReference type="NCBIfam" id="TIGR02604">
    <property type="entry name" value="Piru_Ver_Nterm"/>
    <property type="match status" value="1"/>
</dbReference>
<dbReference type="Gene3D" id="1.10.760.10">
    <property type="entry name" value="Cytochrome c-like domain"/>
    <property type="match status" value="1"/>
</dbReference>
<protein>
    <submittedName>
        <fullName evidence="9">Putative membrane-bound dehydrogenase-like protein</fullName>
    </submittedName>
</protein>
<dbReference type="OrthoDB" id="175027at2"/>
<evidence type="ECO:0000313" key="10">
    <source>
        <dbReference type="Proteomes" id="UP000295662"/>
    </source>
</evidence>
<keyword evidence="10" id="KW-1185">Reference proteome</keyword>
<dbReference type="RefSeq" id="WP_133793764.1">
    <property type="nucleotide sequence ID" value="NZ_SOCA01000001.1"/>
</dbReference>
<feature type="chain" id="PRO_5020838493" evidence="7">
    <location>
        <begin position="18"/>
        <end position="1654"/>
    </location>
</feature>
<evidence type="ECO:0000313" key="9">
    <source>
        <dbReference type="EMBL" id="TDU81851.1"/>
    </source>
</evidence>